<evidence type="ECO:0000313" key="2">
    <source>
        <dbReference type="Proteomes" id="UP001500902"/>
    </source>
</evidence>
<keyword evidence="2" id="KW-1185">Reference proteome</keyword>
<accession>A0ABP7BCJ2</accession>
<comment type="caution">
    <text evidence="1">The sequence shown here is derived from an EMBL/GenBank/DDBJ whole genome shotgun (WGS) entry which is preliminary data.</text>
</comment>
<sequence length="53" mass="6352">MRIRLEGNRAEVTLGMIHLREVFTVTAMSRAFPDRAHPRKYRVYIRVVPRDNR</sequence>
<dbReference type="EMBL" id="BAAAZP010000023">
    <property type="protein sequence ID" value="GAA3653908.1"/>
    <property type="molecule type" value="Genomic_DNA"/>
</dbReference>
<dbReference type="RefSeq" id="WP_344874574.1">
    <property type="nucleotide sequence ID" value="NZ_BAAAZP010000023.1"/>
</dbReference>
<proteinExistence type="predicted"/>
<evidence type="ECO:0000313" key="1">
    <source>
        <dbReference type="EMBL" id="GAA3653908.1"/>
    </source>
</evidence>
<gene>
    <name evidence="1" type="ORF">GCM10022224_016160</name>
</gene>
<protein>
    <submittedName>
        <fullName evidence="1">Uncharacterized protein</fullName>
    </submittedName>
</protein>
<reference evidence="2" key="1">
    <citation type="journal article" date="2019" name="Int. J. Syst. Evol. Microbiol.">
        <title>The Global Catalogue of Microorganisms (GCM) 10K type strain sequencing project: providing services to taxonomists for standard genome sequencing and annotation.</title>
        <authorList>
            <consortium name="The Broad Institute Genomics Platform"/>
            <consortium name="The Broad Institute Genome Sequencing Center for Infectious Disease"/>
            <person name="Wu L."/>
            <person name="Ma J."/>
        </authorList>
    </citation>
    <scope>NUCLEOTIDE SEQUENCE [LARGE SCALE GENOMIC DNA]</scope>
    <source>
        <strain evidence="2">JCM 16904</strain>
    </source>
</reference>
<name>A0ABP7BCJ2_9ACTN</name>
<dbReference type="Proteomes" id="UP001500902">
    <property type="component" value="Unassembled WGS sequence"/>
</dbReference>
<organism evidence="1 2">
    <name type="scientific">Nonomuraea antimicrobica</name>
    <dbReference type="NCBI Taxonomy" id="561173"/>
    <lineage>
        <taxon>Bacteria</taxon>
        <taxon>Bacillati</taxon>
        <taxon>Actinomycetota</taxon>
        <taxon>Actinomycetes</taxon>
        <taxon>Streptosporangiales</taxon>
        <taxon>Streptosporangiaceae</taxon>
        <taxon>Nonomuraea</taxon>
    </lineage>
</organism>